<gene>
    <name evidence="2" type="ORF">GCM10017559_44810</name>
</gene>
<evidence type="ECO:0000256" key="1">
    <source>
        <dbReference type="SAM" id="MobiDB-lite"/>
    </source>
</evidence>
<sequence length="88" mass="9093">MPPGQDRDEQALDHPVLADDHTLDLEQRPPEHGALRHPAGVVTRAGRHLAYVPGHLAYVPGHGAVAEVGAGQSSTSSRSSTASGRGSA</sequence>
<dbReference type="EMBL" id="BAAAWD010000012">
    <property type="protein sequence ID" value="GAA3016218.1"/>
    <property type="molecule type" value="Genomic_DNA"/>
</dbReference>
<feature type="compositionally biased region" description="Low complexity" evidence="1">
    <location>
        <begin position="73"/>
        <end position="88"/>
    </location>
</feature>
<keyword evidence="3" id="KW-1185">Reference proteome</keyword>
<accession>A0ABP6KQ72</accession>
<organism evidence="2 3">
    <name type="scientific">Streptosporangium longisporum</name>
    <dbReference type="NCBI Taxonomy" id="46187"/>
    <lineage>
        <taxon>Bacteria</taxon>
        <taxon>Bacillati</taxon>
        <taxon>Actinomycetota</taxon>
        <taxon>Actinomycetes</taxon>
        <taxon>Streptosporangiales</taxon>
        <taxon>Streptosporangiaceae</taxon>
        <taxon>Streptosporangium</taxon>
    </lineage>
</organism>
<proteinExistence type="predicted"/>
<evidence type="ECO:0000313" key="2">
    <source>
        <dbReference type="EMBL" id="GAA3016218.1"/>
    </source>
</evidence>
<name>A0ABP6KQ72_9ACTN</name>
<protein>
    <submittedName>
        <fullName evidence="2">Uncharacterized protein</fullName>
    </submittedName>
</protein>
<comment type="caution">
    <text evidence="2">The sequence shown here is derived from an EMBL/GenBank/DDBJ whole genome shotgun (WGS) entry which is preliminary data.</text>
</comment>
<reference evidence="3" key="1">
    <citation type="journal article" date="2019" name="Int. J. Syst. Evol. Microbiol.">
        <title>The Global Catalogue of Microorganisms (GCM) 10K type strain sequencing project: providing services to taxonomists for standard genome sequencing and annotation.</title>
        <authorList>
            <consortium name="The Broad Institute Genomics Platform"/>
            <consortium name="The Broad Institute Genome Sequencing Center for Infectious Disease"/>
            <person name="Wu L."/>
            <person name="Ma J."/>
        </authorList>
    </citation>
    <scope>NUCLEOTIDE SEQUENCE [LARGE SCALE GENOMIC DNA]</scope>
    <source>
        <strain evidence="3">JCM 3106</strain>
    </source>
</reference>
<dbReference type="Proteomes" id="UP001499930">
    <property type="component" value="Unassembled WGS sequence"/>
</dbReference>
<feature type="region of interest" description="Disordered" evidence="1">
    <location>
        <begin position="68"/>
        <end position="88"/>
    </location>
</feature>
<evidence type="ECO:0000313" key="3">
    <source>
        <dbReference type="Proteomes" id="UP001499930"/>
    </source>
</evidence>